<dbReference type="EMBL" id="VSRR010137226">
    <property type="protein sequence ID" value="MPD03662.1"/>
    <property type="molecule type" value="Genomic_DNA"/>
</dbReference>
<reference evidence="1 2" key="1">
    <citation type="submission" date="2019-05" db="EMBL/GenBank/DDBJ databases">
        <title>Another draft genome of Portunus trituberculatus and its Hox gene families provides insights of decapod evolution.</title>
        <authorList>
            <person name="Jeong J.-H."/>
            <person name="Song I."/>
            <person name="Kim S."/>
            <person name="Choi T."/>
            <person name="Kim D."/>
            <person name="Ryu S."/>
            <person name="Kim W."/>
        </authorList>
    </citation>
    <scope>NUCLEOTIDE SEQUENCE [LARGE SCALE GENOMIC DNA]</scope>
    <source>
        <tissue evidence="1">Muscle</tissue>
    </source>
</reference>
<evidence type="ECO:0000313" key="1">
    <source>
        <dbReference type="EMBL" id="MPD03662.1"/>
    </source>
</evidence>
<evidence type="ECO:0000313" key="2">
    <source>
        <dbReference type="Proteomes" id="UP000324222"/>
    </source>
</evidence>
<keyword evidence="2" id="KW-1185">Reference proteome</keyword>
<gene>
    <name evidence="1" type="ORF">E2C01_099307</name>
</gene>
<comment type="caution">
    <text evidence="1">The sequence shown here is derived from an EMBL/GenBank/DDBJ whole genome shotgun (WGS) entry which is preliminary data.</text>
</comment>
<accession>A0A5B7K009</accession>
<organism evidence="1 2">
    <name type="scientific">Portunus trituberculatus</name>
    <name type="common">Swimming crab</name>
    <name type="synonym">Neptunus trituberculatus</name>
    <dbReference type="NCBI Taxonomy" id="210409"/>
    <lineage>
        <taxon>Eukaryota</taxon>
        <taxon>Metazoa</taxon>
        <taxon>Ecdysozoa</taxon>
        <taxon>Arthropoda</taxon>
        <taxon>Crustacea</taxon>
        <taxon>Multicrustacea</taxon>
        <taxon>Malacostraca</taxon>
        <taxon>Eumalacostraca</taxon>
        <taxon>Eucarida</taxon>
        <taxon>Decapoda</taxon>
        <taxon>Pleocyemata</taxon>
        <taxon>Brachyura</taxon>
        <taxon>Eubrachyura</taxon>
        <taxon>Portunoidea</taxon>
        <taxon>Portunidae</taxon>
        <taxon>Portuninae</taxon>
        <taxon>Portunus</taxon>
    </lineage>
</organism>
<name>A0A5B7K009_PORTR</name>
<proteinExistence type="predicted"/>
<sequence>MAAPTQANSGMMWGSTHGRAAVSLLRDYACMQLITHRRATPGKLHRTDHDPTPRSHRHLTTHVLIYEYTTTTTTTIYEPIFQLNFSATRSGKVLAPCVSSSLRMYNSCYIPQSFASVTFSHSPVSVSPSPCLPTSALVTQPQGVQNIERVQYFIV</sequence>
<dbReference type="Proteomes" id="UP000324222">
    <property type="component" value="Unassembled WGS sequence"/>
</dbReference>
<dbReference type="AlphaFoldDB" id="A0A5B7K009"/>
<protein>
    <submittedName>
        <fullName evidence="1">Uncharacterized protein</fullName>
    </submittedName>
</protein>